<reference evidence="3 4" key="1">
    <citation type="submission" date="2020-12" db="EMBL/GenBank/DDBJ databases">
        <title>Sulforoseuscoccus oceanibium gen. nov., sp. nov., a representative of the phylum Verrucomicrobia with special cytoplasmic membrane, and proposal of Sulforoseuscoccusaceae fam. nov.</title>
        <authorList>
            <person name="Xi F."/>
        </authorList>
    </citation>
    <scope>NUCLEOTIDE SEQUENCE [LARGE SCALE GENOMIC DNA]</scope>
    <source>
        <strain evidence="3 4">T37</strain>
    </source>
</reference>
<protein>
    <submittedName>
        <fullName evidence="3">Uncharacterized protein</fullName>
    </submittedName>
</protein>
<feature type="transmembrane region" description="Helical" evidence="2">
    <location>
        <begin position="52"/>
        <end position="73"/>
    </location>
</feature>
<dbReference type="Proteomes" id="UP000475117">
    <property type="component" value="Chromosome"/>
</dbReference>
<dbReference type="RefSeq" id="WP_164362986.1">
    <property type="nucleotide sequence ID" value="NZ_CP066776.1"/>
</dbReference>
<keyword evidence="2" id="KW-0812">Transmembrane</keyword>
<keyword evidence="2" id="KW-0472">Membrane</keyword>
<dbReference type="EMBL" id="CP066776">
    <property type="protein sequence ID" value="QQL46211.1"/>
    <property type="molecule type" value="Genomic_DNA"/>
</dbReference>
<evidence type="ECO:0000256" key="1">
    <source>
        <dbReference type="SAM" id="MobiDB-lite"/>
    </source>
</evidence>
<dbReference type="KEGG" id="soa:G3M56_006415"/>
<keyword evidence="4" id="KW-1185">Reference proteome</keyword>
<dbReference type="AlphaFoldDB" id="A0A6B3LAG8"/>
<accession>A0A6B3LAG8</accession>
<proteinExistence type="predicted"/>
<feature type="region of interest" description="Disordered" evidence="1">
    <location>
        <begin position="1"/>
        <end position="21"/>
    </location>
</feature>
<name>A0A6B3LAG8_9BACT</name>
<gene>
    <name evidence="3" type="ORF">G3M56_006415</name>
</gene>
<organism evidence="3 4">
    <name type="scientific">Sulfuriroseicoccus oceanibius</name>
    <dbReference type="NCBI Taxonomy" id="2707525"/>
    <lineage>
        <taxon>Bacteria</taxon>
        <taxon>Pseudomonadati</taxon>
        <taxon>Verrucomicrobiota</taxon>
        <taxon>Verrucomicrobiia</taxon>
        <taxon>Verrucomicrobiales</taxon>
        <taxon>Verrucomicrobiaceae</taxon>
        <taxon>Sulfuriroseicoccus</taxon>
    </lineage>
</organism>
<evidence type="ECO:0000313" key="4">
    <source>
        <dbReference type="Proteomes" id="UP000475117"/>
    </source>
</evidence>
<feature type="compositionally biased region" description="Basic and acidic residues" evidence="1">
    <location>
        <begin position="8"/>
        <end position="20"/>
    </location>
</feature>
<sequence length="136" mass="14404">MSQQDQKPSIEELIANHREVPPSADFIERTLAAARNLPQDAAQPEPARSPAVVRWLGIGSIAAAAALAISMVLNPTSPAAPKELTATEPATTTVELNATAIVAAAESDAEREALQLLLALEDRDTLHDEDILAFAF</sequence>
<keyword evidence="2" id="KW-1133">Transmembrane helix</keyword>
<evidence type="ECO:0000256" key="2">
    <source>
        <dbReference type="SAM" id="Phobius"/>
    </source>
</evidence>
<evidence type="ECO:0000313" key="3">
    <source>
        <dbReference type="EMBL" id="QQL46211.1"/>
    </source>
</evidence>